<organism evidence="1 2">
    <name type="scientific">Kalmanozyma brasiliensis (strain GHG001)</name>
    <name type="common">Yeast</name>
    <name type="synonym">Pseudozyma brasiliensis</name>
    <dbReference type="NCBI Taxonomy" id="1365824"/>
    <lineage>
        <taxon>Eukaryota</taxon>
        <taxon>Fungi</taxon>
        <taxon>Dikarya</taxon>
        <taxon>Basidiomycota</taxon>
        <taxon>Ustilaginomycotina</taxon>
        <taxon>Ustilaginomycetes</taxon>
        <taxon>Ustilaginales</taxon>
        <taxon>Ustilaginaceae</taxon>
        <taxon>Kalmanozyma</taxon>
    </lineage>
</organism>
<dbReference type="RefSeq" id="XP_016292268.1">
    <property type="nucleotide sequence ID" value="XM_016436543.1"/>
</dbReference>
<keyword evidence="2" id="KW-1185">Reference proteome</keyword>
<proteinExistence type="predicted"/>
<protein>
    <submittedName>
        <fullName evidence="1">Uncharacterized protein</fullName>
    </submittedName>
</protein>
<accession>V5EXN6</accession>
<gene>
    <name evidence="1" type="ORF">PSEUBRA_SCAF21g03499</name>
</gene>
<dbReference type="OrthoDB" id="2543488at2759"/>
<dbReference type="AlphaFoldDB" id="V5EXN6"/>
<evidence type="ECO:0000313" key="1">
    <source>
        <dbReference type="EMBL" id="EST07279.1"/>
    </source>
</evidence>
<reference evidence="2" key="1">
    <citation type="journal article" date="2013" name="Genome Announc.">
        <title>Draft genome sequence of Pseudozyma brasiliensis sp. nov. strain GHG001, a high producer of endo-1,4-xylanase isolated from an insect pest of sugarcane.</title>
        <authorList>
            <person name="Oliveira J.V.D.C."/>
            <person name="dos Santos R.A.C."/>
            <person name="Borges T.A."/>
            <person name="Riano-Pachon D.M."/>
            <person name="Goldman G.H."/>
        </authorList>
    </citation>
    <scope>NUCLEOTIDE SEQUENCE [LARGE SCALE GENOMIC DNA]</scope>
    <source>
        <strain evidence="2">GHG001</strain>
    </source>
</reference>
<dbReference type="HOGENOM" id="CLU_1670130_0_0_1"/>
<evidence type="ECO:0000313" key="2">
    <source>
        <dbReference type="Proteomes" id="UP000019377"/>
    </source>
</evidence>
<sequence>MGVLSESLAREDWRFIEGLDDRHPDRAISYELAAEGLLVRMWSIDNVNTDTYGPFAIDPQQRTRVEDYINRLNNTPCPLGEGCPSKGIPQESLSAQDWDALNRAVHRNAETTYAVTADGLVVIEHNSEEDGVDVTHGPFAVQPQYQQQVEDYVRARNA</sequence>
<dbReference type="EMBL" id="KI545864">
    <property type="protein sequence ID" value="EST07279.1"/>
    <property type="molecule type" value="Genomic_DNA"/>
</dbReference>
<dbReference type="Proteomes" id="UP000019377">
    <property type="component" value="Unassembled WGS sequence"/>
</dbReference>
<name>V5EXN6_KALBG</name>
<dbReference type="GeneID" id="27419181"/>